<protein>
    <submittedName>
        <fullName evidence="2">Uncharacterized protein</fullName>
    </submittedName>
</protein>
<dbReference type="AlphaFoldDB" id="A0A0K0G5F0"/>
<name>A0A0K0G5F0_STRVS</name>
<dbReference type="WBParaSite" id="SVE_1996700.1">
    <property type="protein sequence ID" value="SVE_1996700.1"/>
    <property type="gene ID" value="SVE_1996700"/>
</dbReference>
<reference evidence="2" key="2">
    <citation type="submission" date="2015-08" db="UniProtKB">
        <authorList>
            <consortium name="WormBaseParasite"/>
        </authorList>
    </citation>
    <scope>IDENTIFICATION</scope>
</reference>
<proteinExistence type="predicted"/>
<keyword evidence="1" id="KW-1185">Reference proteome</keyword>
<evidence type="ECO:0000313" key="1">
    <source>
        <dbReference type="Proteomes" id="UP000035680"/>
    </source>
</evidence>
<sequence length="93" mass="10963">MDRKRKRNRTDILNGYLCNVQGEFKKFNYETTIENSSCRPGKTDEGIKLVTCVIESKDIPMWYLNIYPKDQTGEFKEYVSVSLKLLFPNRAKF</sequence>
<reference evidence="1" key="1">
    <citation type="submission" date="2014-07" db="EMBL/GenBank/DDBJ databases">
        <authorList>
            <person name="Martin A.A"/>
            <person name="De Silva N."/>
        </authorList>
    </citation>
    <scope>NUCLEOTIDE SEQUENCE</scope>
</reference>
<dbReference type="Proteomes" id="UP000035680">
    <property type="component" value="Unassembled WGS sequence"/>
</dbReference>
<accession>A0A0K0G5F0</accession>
<organism evidence="1 2">
    <name type="scientific">Strongyloides venezuelensis</name>
    <name type="common">Threadworm</name>
    <dbReference type="NCBI Taxonomy" id="75913"/>
    <lineage>
        <taxon>Eukaryota</taxon>
        <taxon>Metazoa</taxon>
        <taxon>Ecdysozoa</taxon>
        <taxon>Nematoda</taxon>
        <taxon>Chromadorea</taxon>
        <taxon>Rhabditida</taxon>
        <taxon>Tylenchina</taxon>
        <taxon>Panagrolaimomorpha</taxon>
        <taxon>Strongyloidoidea</taxon>
        <taxon>Strongyloididae</taxon>
        <taxon>Strongyloides</taxon>
    </lineage>
</organism>
<evidence type="ECO:0000313" key="2">
    <source>
        <dbReference type="WBParaSite" id="SVE_1996700.1"/>
    </source>
</evidence>